<dbReference type="Gene3D" id="3.40.50.10740">
    <property type="entry name" value="Class I glutamine amidotransferase-like"/>
    <property type="match status" value="1"/>
</dbReference>
<evidence type="ECO:0000256" key="2">
    <source>
        <dbReference type="ARBA" id="ARBA00022645"/>
    </source>
</evidence>
<evidence type="ECO:0000259" key="8">
    <source>
        <dbReference type="Pfam" id="PF17676"/>
    </source>
</evidence>
<protein>
    <submittedName>
        <fullName evidence="9">LD-carboxypeptidase</fullName>
    </submittedName>
</protein>
<dbReference type="InterPro" id="IPR040449">
    <property type="entry name" value="Peptidase_S66_N"/>
</dbReference>
<dbReference type="InterPro" id="IPR027461">
    <property type="entry name" value="Carboxypeptidase_A_C_sf"/>
</dbReference>
<comment type="caution">
    <text evidence="9">The sequence shown here is derived from an EMBL/GenBank/DDBJ whole genome shotgun (WGS) entry which is preliminary data.</text>
</comment>
<dbReference type="InterPro" id="IPR027478">
    <property type="entry name" value="LdcA_N"/>
</dbReference>
<evidence type="ECO:0000256" key="4">
    <source>
        <dbReference type="ARBA" id="ARBA00022801"/>
    </source>
</evidence>
<dbReference type="CDD" id="cd07025">
    <property type="entry name" value="Peptidase_S66"/>
    <property type="match status" value="1"/>
</dbReference>
<feature type="active site" description="Charge relay system" evidence="6">
    <location>
        <position position="271"/>
    </location>
</feature>
<keyword evidence="3" id="KW-0645">Protease</keyword>
<gene>
    <name evidence="9" type="ORF">GTP41_02985</name>
</gene>
<feature type="domain" description="LD-carboxypeptidase C-terminal" evidence="8">
    <location>
        <begin position="240"/>
        <end position="356"/>
    </location>
</feature>
<dbReference type="SUPFAM" id="SSF52317">
    <property type="entry name" value="Class I glutamine amidotransferase-like"/>
    <property type="match status" value="1"/>
</dbReference>
<name>A0A6N9HC78_9BURK</name>
<feature type="active site" description="Nucleophile" evidence="6">
    <location>
        <position position="165"/>
    </location>
</feature>
<evidence type="ECO:0000256" key="3">
    <source>
        <dbReference type="ARBA" id="ARBA00022670"/>
    </source>
</evidence>
<dbReference type="Pfam" id="PF17676">
    <property type="entry name" value="Peptidase_S66C"/>
    <property type="match status" value="1"/>
</dbReference>
<keyword evidence="2 9" id="KW-0121">Carboxypeptidase</keyword>
<organism evidence="9 10">
    <name type="scientific">Pseudoduganella guangdongensis</name>
    <dbReference type="NCBI Taxonomy" id="2692179"/>
    <lineage>
        <taxon>Bacteria</taxon>
        <taxon>Pseudomonadati</taxon>
        <taxon>Pseudomonadota</taxon>
        <taxon>Betaproteobacteria</taxon>
        <taxon>Burkholderiales</taxon>
        <taxon>Oxalobacteraceae</taxon>
        <taxon>Telluria group</taxon>
        <taxon>Pseudoduganella</taxon>
    </lineage>
</organism>
<accession>A0A6N9HC78</accession>
<evidence type="ECO:0000313" key="9">
    <source>
        <dbReference type="EMBL" id="MYN01056.1"/>
    </source>
</evidence>
<proteinExistence type="inferred from homology"/>
<dbReference type="SUPFAM" id="SSF141986">
    <property type="entry name" value="LD-carboxypeptidase A C-terminal domain-like"/>
    <property type="match status" value="1"/>
</dbReference>
<dbReference type="AlphaFoldDB" id="A0A6N9HC78"/>
<evidence type="ECO:0000313" key="10">
    <source>
        <dbReference type="Proteomes" id="UP000448575"/>
    </source>
</evidence>
<sequence length="371" mass="39757">MAVAVPSLSTSSTSSSDLIDRRSFGRIVAAALAATALPATAAVAAGGRPVSRKSMKLIKPPRLKAGDTIGLIAPGGHTDATAIAKAIKNIETLGFRVKLGRNLDAVYGNYGGLPQQRLDDLHAMFADPEVKALWAIRGGSGCIQLLAHLDYELIRRNPKILLGYSDITALHLAIQKKVGLVTFHGPVASSTLSDYSSTHLLNVLMHPEPEYVIPMAVENSRKALDEPHFALRTVVPGVSEGPLTGGNLCLVSALVGTEYAANYKGGILFLEEVNEAPYRIDRMLMQLHLNQGLQHASGVMLGICENCGPQDSDISLTLDETTDQHLKPLKAPAVTGYSFGHIRHQFTLPMGIRARLDTLRQTLTLLEPAVI</sequence>
<dbReference type="InterPro" id="IPR029062">
    <property type="entry name" value="Class_I_gatase-like"/>
</dbReference>
<dbReference type="Gene3D" id="3.50.30.60">
    <property type="entry name" value="LD-carboxypeptidase A C-terminal domain-like"/>
    <property type="match status" value="1"/>
</dbReference>
<dbReference type="Proteomes" id="UP000448575">
    <property type="component" value="Unassembled WGS sequence"/>
</dbReference>
<keyword evidence="4" id="KW-0378">Hydrolase</keyword>
<dbReference type="GO" id="GO:0004180">
    <property type="term" value="F:carboxypeptidase activity"/>
    <property type="evidence" value="ECO:0007669"/>
    <property type="project" value="UniProtKB-KW"/>
</dbReference>
<evidence type="ECO:0000256" key="1">
    <source>
        <dbReference type="ARBA" id="ARBA00010233"/>
    </source>
</evidence>
<keyword evidence="10" id="KW-1185">Reference proteome</keyword>
<feature type="domain" description="LD-carboxypeptidase N-terminal" evidence="7">
    <location>
        <begin position="69"/>
        <end position="185"/>
    </location>
</feature>
<dbReference type="Pfam" id="PF02016">
    <property type="entry name" value="Peptidase_S66"/>
    <property type="match status" value="1"/>
</dbReference>
<comment type="similarity">
    <text evidence="1">Belongs to the peptidase S66 family.</text>
</comment>
<dbReference type="PIRSF" id="PIRSF028757">
    <property type="entry name" value="LD-carboxypeptidase"/>
    <property type="match status" value="1"/>
</dbReference>
<keyword evidence="5" id="KW-0720">Serine protease</keyword>
<dbReference type="GO" id="GO:0008236">
    <property type="term" value="F:serine-type peptidase activity"/>
    <property type="evidence" value="ECO:0007669"/>
    <property type="project" value="UniProtKB-KW"/>
</dbReference>
<dbReference type="InterPro" id="IPR040921">
    <property type="entry name" value="Peptidase_S66C"/>
</dbReference>
<evidence type="ECO:0000259" key="7">
    <source>
        <dbReference type="Pfam" id="PF02016"/>
    </source>
</evidence>
<dbReference type="PANTHER" id="PTHR30237">
    <property type="entry name" value="MURAMOYLTETRAPEPTIDE CARBOXYPEPTIDASE"/>
    <property type="match status" value="1"/>
</dbReference>
<dbReference type="EMBL" id="WWCJ01000002">
    <property type="protein sequence ID" value="MYN01056.1"/>
    <property type="molecule type" value="Genomic_DNA"/>
</dbReference>
<dbReference type="InterPro" id="IPR003507">
    <property type="entry name" value="S66_fam"/>
</dbReference>
<dbReference type="GO" id="GO:0006508">
    <property type="term" value="P:proteolysis"/>
    <property type="evidence" value="ECO:0007669"/>
    <property type="project" value="UniProtKB-KW"/>
</dbReference>
<dbReference type="PANTHER" id="PTHR30237:SF2">
    <property type="entry name" value="MUREIN TETRAPEPTIDE CARBOXYPEPTIDASE"/>
    <property type="match status" value="1"/>
</dbReference>
<feature type="active site" description="Charge relay system" evidence="6">
    <location>
        <position position="341"/>
    </location>
</feature>
<evidence type="ECO:0000256" key="6">
    <source>
        <dbReference type="PIRSR" id="PIRSR028757-1"/>
    </source>
</evidence>
<evidence type="ECO:0000256" key="5">
    <source>
        <dbReference type="ARBA" id="ARBA00022825"/>
    </source>
</evidence>
<reference evidence="9 10" key="1">
    <citation type="submission" date="2019-12" db="EMBL/GenBank/DDBJ databases">
        <title>Novel species isolated from a subtropical stream in China.</title>
        <authorList>
            <person name="Lu H."/>
        </authorList>
    </citation>
    <scope>NUCLEOTIDE SEQUENCE [LARGE SCALE GENOMIC DNA]</scope>
    <source>
        <strain evidence="9 10">DS3</strain>
    </source>
</reference>